<dbReference type="InterPro" id="IPR001192">
    <property type="entry name" value="PI-PLC_fam"/>
</dbReference>
<dbReference type="InterPro" id="IPR001711">
    <property type="entry name" value="PLipase_C_Pinositol-sp_Y"/>
</dbReference>
<dbReference type="Gene3D" id="3.20.20.190">
    <property type="entry name" value="Phosphatidylinositol (PI) phosphodiesterase"/>
    <property type="match status" value="1"/>
</dbReference>
<dbReference type="PROSITE" id="PS50008">
    <property type="entry name" value="PIPLC_Y_DOMAIN"/>
    <property type="match status" value="1"/>
</dbReference>
<dbReference type="SUPFAM" id="SSF51695">
    <property type="entry name" value="PLC-like phosphodiesterases"/>
    <property type="match status" value="1"/>
</dbReference>
<protein>
    <submittedName>
        <fullName evidence="4">1-phosphatidylinositol 4,5-bisphosphate phosphodiesterase beta-3</fullName>
    </submittedName>
</protein>
<dbReference type="InterPro" id="IPR035892">
    <property type="entry name" value="C2_domain_sf"/>
</dbReference>
<evidence type="ECO:0000259" key="2">
    <source>
        <dbReference type="PROSITE" id="PS50004"/>
    </source>
</evidence>
<feature type="domain" description="PI-PLC Y-box" evidence="3">
    <location>
        <begin position="1"/>
        <end position="24"/>
    </location>
</feature>
<dbReference type="PANTHER" id="PTHR10336:SF11">
    <property type="entry name" value="1-PHOSPHATIDYLINOSITOL 4,5-BISPHOSPHATE PHOSPHODIESTERASE BETA-3"/>
    <property type="match status" value="1"/>
</dbReference>
<evidence type="ECO:0000313" key="4">
    <source>
        <dbReference type="EMBL" id="KAK2100247.1"/>
    </source>
</evidence>
<evidence type="ECO:0000256" key="1">
    <source>
        <dbReference type="SAM" id="MobiDB-lite"/>
    </source>
</evidence>
<dbReference type="Gene3D" id="2.60.40.150">
    <property type="entry name" value="C2 domain"/>
    <property type="match status" value="1"/>
</dbReference>
<dbReference type="EMBL" id="JASSZA010000010">
    <property type="protein sequence ID" value="KAK2100247.1"/>
    <property type="molecule type" value="Genomic_DNA"/>
</dbReference>
<evidence type="ECO:0000313" key="5">
    <source>
        <dbReference type="Proteomes" id="UP001266305"/>
    </source>
</evidence>
<dbReference type="InterPro" id="IPR042531">
    <property type="entry name" value="PLC-beta_C_sf"/>
</dbReference>
<feature type="region of interest" description="Disordered" evidence="1">
    <location>
        <begin position="218"/>
        <end position="269"/>
    </location>
</feature>
<feature type="compositionally biased region" description="Low complexity" evidence="1">
    <location>
        <begin position="258"/>
        <end position="269"/>
    </location>
</feature>
<dbReference type="InterPro" id="IPR017946">
    <property type="entry name" value="PLC-like_Pdiesterase_TIM-brl"/>
</dbReference>
<dbReference type="CDD" id="cd00275">
    <property type="entry name" value="C2_PLC_like"/>
    <property type="match status" value="1"/>
</dbReference>
<proteinExistence type="predicted"/>
<dbReference type="SUPFAM" id="SSF49562">
    <property type="entry name" value="C2 domain (Calcium/lipid-binding domain, CaLB)"/>
    <property type="match status" value="1"/>
</dbReference>
<dbReference type="SMART" id="SM00239">
    <property type="entry name" value="C2"/>
    <property type="match status" value="1"/>
</dbReference>
<comment type="caution">
    <text evidence="4">The sequence shown here is derived from an EMBL/GenBank/DDBJ whole genome shotgun (WGS) entry which is preliminary data.</text>
</comment>
<dbReference type="InterPro" id="IPR014815">
    <property type="entry name" value="PLC-beta_C"/>
</dbReference>
<dbReference type="Pfam" id="PF00168">
    <property type="entry name" value="C2"/>
    <property type="match status" value="1"/>
</dbReference>
<dbReference type="PANTHER" id="PTHR10336">
    <property type="entry name" value="PHOSPHOINOSITIDE-SPECIFIC PHOSPHOLIPASE C FAMILY PROTEIN"/>
    <property type="match status" value="1"/>
</dbReference>
<dbReference type="SUPFAM" id="SSF69989">
    <property type="entry name" value="C-terminal domain of PLC-beta"/>
    <property type="match status" value="1"/>
</dbReference>
<reference evidence="4 5" key="1">
    <citation type="submission" date="2023-05" db="EMBL/GenBank/DDBJ databases">
        <title>B98-5 Cell Line De Novo Hybrid Assembly: An Optical Mapping Approach.</title>
        <authorList>
            <person name="Kananen K."/>
            <person name="Auerbach J.A."/>
            <person name="Kautto E."/>
            <person name="Blachly J.S."/>
        </authorList>
    </citation>
    <scope>NUCLEOTIDE SEQUENCE [LARGE SCALE GENOMIC DNA]</scope>
    <source>
        <strain evidence="4">B95-8</strain>
        <tissue evidence="4">Cell line</tissue>
    </source>
</reference>
<feature type="domain" description="C2" evidence="2">
    <location>
        <begin position="25"/>
        <end position="168"/>
    </location>
</feature>
<organism evidence="4 5">
    <name type="scientific">Saguinus oedipus</name>
    <name type="common">Cotton-top tamarin</name>
    <name type="synonym">Oedipomidas oedipus</name>
    <dbReference type="NCBI Taxonomy" id="9490"/>
    <lineage>
        <taxon>Eukaryota</taxon>
        <taxon>Metazoa</taxon>
        <taxon>Chordata</taxon>
        <taxon>Craniata</taxon>
        <taxon>Vertebrata</taxon>
        <taxon>Euteleostomi</taxon>
        <taxon>Mammalia</taxon>
        <taxon>Eutheria</taxon>
        <taxon>Euarchontoglires</taxon>
        <taxon>Primates</taxon>
        <taxon>Haplorrhini</taxon>
        <taxon>Platyrrhini</taxon>
        <taxon>Cebidae</taxon>
        <taxon>Callitrichinae</taxon>
        <taxon>Saguinus</taxon>
    </lineage>
</organism>
<dbReference type="PROSITE" id="PS50004">
    <property type="entry name" value="C2"/>
    <property type="match status" value="1"/>
</dbReference>
<dbReference type="Pfam" id="PF08703">
    <property type="entry name" value="PLC-beta_C"/>
    <property type="match status" value="1"/>
</dbReference>
<accession>A0ABQ9UT43</accession>
<keyword evidence="5" id="KW-1185">Reference proteome</keyword>
<dbReference type="InterPro" id="IPR000008">
    <property type="entry name" value="C2_dom"/>
</dbReference>
<name>A0ABQ9UT43_SAGOE</name>
<sequence>MQLNAGVFEYNGRSGYLLKPEFMRRPDKSFDPFTEVIVDGIVANALRVKVISGQFLSDRKVGIYVEVDMFGLPVDTRRKYRTRTSQGNSFNPVWDEEPFAFPKWSGVSPVAQLQSGPQVVLPTLASLRIAAFEEGGKFVGHRILPVSAIRSGYHYVCLRNEANQPLCLPALLIYTEASDYIPDDHQDYAEALINPIKHVSLMDQRARQLAALIGESEAQAGHETCQDTQSQQMGSQLSPNPSPSPLDASPRRPPGPATSPTSASLSSPGQRDDLIASILSEVAPTPLDELRGHKALVKLRSRQERELRELRKKHQRKVVTLTRRLLDGLAQAQAESRCRLRPGAL</sequence>
<gene>
    <name evidence="4" type="primary">PLCB3_2</name>
    <name evidence="4" type="ORF">P7K49_021595</name>
</gene>
<evidence type="ECO:0000259" key="3">
    <source>
        <dbReference type="PROSITE" id="PS50008"/>
    </source>
</evidence>
<dbReference type="Gene3D" id="1.20.1230.10">
    <property type="entry name" value="Phospholipase C beta, distal C-terminal domain"/>
    <property type="match status" value="1"/>
</dbReference>
<dbReference type="Proteomes" id="UP001266305">
    <property type="component" value="Unassembled WGS sequence"/>
</dbReference>